<accession>A0AA86UEQ3</accession>
<organism evidence="1">
    <name type="scientific">Hexamita inflata</name>
    <dbReference type="NCBI Taxonomy" id="28002"/>
    <lineage>
        <taxon>Eukaryota</taxon>
        <taxon>Metamonada</taxon>
        <taxon>Diplomonadida</taxon>
        <taxon>Hexamitidae</taxon>
        <taxon>Hexamitinae</taxon>
        <taxon>Hexamita</taxon>
    </lineage>
</organism>
<protein>
    <submittedName>
        <fullName evidence="2">Hypothetical_protein</fullName>
    </submittedName>
</protein>
<reference evidence="2 3" key="2">
    <citation type="submission" date="2024-07" db="EMBL/GenBank/DDBJ databases">
        <authorList>
            <person name="Akdeniz Z."/>
        </authorList>
    </citation>
    <scope>NUCLEOTIDE SEQUENCE [LARGE SCALE GENOMIC DNA]</scope>
</reference>
<gene>
    <name evidence="1" type="ORF">HINF_LOCUS40439</name>
    <name evidence="2" type="ORF">HINF_LOCUS8697</name>
</gene>
<evidence type="ECO:0000313" key="2">
    <source>
        <dbReference type="EMBL" id="CAL5985236.1"/>
    </source>
</evidence>
<proteinExistence type="predicted"/>
<dbReference type="AlphaFoldDB" id="A0AA86UEQ3"/>
<dbReference type="Proteomes" id="UP001642409">
    <property type="component" value="Unassembled WGS sequence"/>
</dbReference>
<keyword evidence="3" id="KW-1185">Reference proteome</keyword>
<comment type="caution">
    <text evidence="1">The sequence shown here is derived from an EMBL/GenBank/DDBJ whole genome shotgun (WGS) entry which is preliminary data.</text>
</comment>
<name>A0AA86UEQ3_9EUKA</name>
<sequence length="136" mass="16018">MIFLKVSHLTLTLTLLLQQLLVYQRVFSIEVCVDLVLLTLGKILFYQMRFSFQIFKSKFLLRAQKQKFHLQIQFLGSQITFRQQDPSNSRTFFQLRSSSSLNLLEKFSIPVFQQHNISAIYRIPSTELQSRPTART</sequence>
<dbReference type="EMBL" id="CATOUU010000834">
    <property type="protein sequence ID" value="CAI9952794.1"/>
    <property type="molecule type" value="Genomic_DNA"/>
</dbReference>
<reference evidence="1" key="1">
    <citation type="submission" date="2023-06" db="EMBL/GenBank/DDBJ databases">
        <authorList>
            <person name="Kurt Z."/>
        </authorList>
    </citation>
    <scope>NUCLEOTIDE SEQUENCE</scope>
</reference>
<evidence type="ECO:0000313" key="3">
    <source>
        <dbReference type="Proteomes" id="UP001642409"/>
    </source>
</evidence>
<evidence type="ECO:0000313" key="1">
    <source>
        <dbReference type="EMBL" id="CAI9952794.1"/>
    </source>
</evidence>
<dbReference type="EMBL" id="CAXDID020000018">
    <property type="protein sequence ID" value="CAL5985236.1"/>
    <property type="molecule type" value="Genomic_DNA"/>
</dbReference>